<organism evidence="3 4">
    <name type="scientific">Chitinophaga caseinilytica</name>
    <dbReference type="NCBI Taxonomy" id="2267521"/>
    <lineage>
        <taxon>Bacteria</taxon>
        <taxon>Pseudomonadati</taxon>
        <taxon>Bacteroidota</taxon>
        <taxon>Chitinophagia</taxon>
        <taxon>Chitinophagales</taxon>
        <taxon>Chitinophagaceae</taxon>
        <taxon>Chitinophaga</taxon>
    </lineage>
</organism>
<dbReference type="Pfam" id="PF22124">
    <property type="entry name" value="Glyco_hydro_95_cat"/>
    <property type="match status" value="1"/>
</dbReference>
<protein>
    <submittedName>
        <fullName evidence="3">Glycoside hydrolase N-terminal domain-containing protein</fullName>
    </submittedName>
</protein>
<dbReference type="GO" id="GO:0016787">
    <property type="term" value="F:hydrolase activity"/>
    <property type="evidence" value="ECO:0007669"/>
    <property type="project" value="UniProtKB-KW"/>
</dbReference>
<keyword evidence="4" id="KW-1185">Reference proteome</keyword>
<evidence type="ECO:0000313" key="4">
    <source>
        <dbReference type="Proteomes" id="UP001449657"/>
    </source>
</evidence>
<dbReference type="RefSeq" id="WP_341843612.1">
    <property type="nucleotide sequence ID" value="NZ_CP149792.1"/>
</dbReference>
<keyword evidence="3" id="KW-0378">Hydrolase</keyword>
<feature type="signal peptide" evidence="1">
    <location>
        <begin position="1"/>
        <end position="18"/>
    </location>
</feature>
<dbReference type="Proteomes" id="UP001449657">
    <property type="component" value="Chromosome"/>
</dbReference>
<gene>
    <name evidence="3" type="ORF">WJU22_12740</name>
</gene>
<reference evidence="3 4" key="1">
    <citation type="submission" date="2024-03" db="EMBL/GenBank/DDBJ databases">
        <title>Chitinophaga caseinilytica sp. nov., a casein hydrolysing bacterium isolated from forest soil.</title>
        <authorList>
            <person name="Lee D.S."/>
            <person name="Han D.M."/>
            <person name="Baek J.H."/>
            <person name="Choi D.G."/>
            <person name="Jeon J.H."/>
            <person name="Jeon C.O."/>
        </authorList>
    </citation>
    <scope>NUCLEOTIDE SEQUENCE [LARGE SCALE GENOMIC DNA]</scope>
    <source>
        <strain evidence="3 4">KACC 19118</strain>
    </source>
</reference>
<dbReference type="PANTHER" id="PTHR31084:SF0">
    <property type="entry name" value="ALPHA-L-FUCOSIDASE 2"/>
    <property type="match status" value="1"/>
</dbReference>
<proteinExistence type="predicted"/>
<dbReference type="Gene3D" id="2.70.98.50">
    <property type="entry name" value="putative glycoside hydrolase family protein from bacillus halodurans"/>
    <property type="match status" value="1"/>
</dbReference>
<sequence>MKQLFTGMLLAVAFCAAAQPKPEHNLRQTDLPRKWDEAMPLGNGMIGALIWQKSDKLRFSLDRVDLWDDRPMANIDKLTFKYVTEQVHKKDYAPVQQLGDVPYEANAAPTKIPGASLELDMKGWGNPVSSVLDISNGVHEARFASGAVFRTYVHAGQDVGVFSLEGAVFSPELIAPSYVSESKGGEATSVDGQSLVRLGYGKGTVTKGANAIRYRQPTYEGHFYEVLVEWTVKNGKTTGWWTITPDRPAVIPAASKNEAKNWKSHAAWWAAFWKRSSIQLPEPLLEKQYYLDMYKFGSVARAHTPPISLQAVWTADNGHLPPWKGDFHHDLNTQLSYWPGYTANHTDLTEGFTNWLWNTRAENERYTKQYFGVEGLNVPGVTTLTGKPMGGWIQYSFSPTVAAWLAQHFYWQWKFSGDEKFLRERCKPWFDRVAVYLKNVRVKDPATGVYKLPLSSSPEYHDNSIDAWFTDYSNYDLALIRFFFTAYAEVAAAAGDGSVPPAADALKNYPELFSVDGRLAIAPGHPQLSSHRHHSNLMAIYPVKILSYDRPDDRRVIDSSLAWMSRKGTRAWVGYSFAWAACLYAQTGNGDSTVSYLRKFASNFVLSNSFHVNGDQKGGQYSGFTYRPFTLEGNFAYAQGVHEMLLQTRDGVVLLFPATPKDWKAAGFQQLRSESGCLVSASLEGGKLKSVTFASDKNQTVKVKRNTPVGNIAPGKSAVDGDVITVELKKGRPVTLLVD</sequence>
<feature type="chain" id="PRO_5045703185" evidence="1">
    <location>
        <begin position="19"/>
        <end position="739"/>
    </location>
</feature>
<dbReference type="EMBL" id="CP150096">
    <property type="protein sequence ID" value="WZN49037.1"/>
    <property type="molecule type" value="Genomic_DNA"/>
</dbReference>
<dbReference type="InterPro" id="IPR008928">
    <property type="entry name" value="6-hairpin_glycosidase_sf"/>
</dbReference>
<dbReference type="InterPro" id="IPR054363">
    <property type="entry name" value="GH95_cat"/>
</dbReference>
<evidence type="ECO:0000313" key="3">
    <source>
        <dbReference type="EMBL" id="WZN49037.1"/>
    </source>
</evidence>
<accession>A0ABZ2ZA52</accession>
<dbReference type="SUPFAM" id="SSF48208">
    <property type="entry name" value="Six-hairpin glycosidases"/>
    <property type="match status" value="1"/>
</dbReference>
<dbReference type="InterPro" id="IPR012341">
    <property type="entry name" value="6hp_glycosidase-like_sf"/>
</dbReference>
<keyword evidence="1" id="KW-0732">Signal</keyword>
<feature type="domain" description="Glycosyl hydrolase family 95 catalytic" evidence="2">
    <location>
        <begin position="293"/>
        <end position="645"/>
    </location>
</feature>
<evidence type="ECO:0000256" key="1">
    <source>
        <dbReference type="SAM" id="SignalP"/>
    </source>
</evidence>
<name>A0ABZ2ZA52_9BACT</name>
<evidence type="ECO:0000259" key="2">
    <source>
        <dbReference type="Pfam" id="PF22124"/>
    </source>
</evidence>
<dbReference type="Gene3D" id="1.50.10.10">
    <property type="match status" value="1"/>
</dbReference>
<dbReference type="PANTHER" id="PTHR31084">
    <property type="entry name" value="ALPHA-L-FUCOSIDASE 2"/>
    <property type="match status" value="1"/>
</dbReference>